<evidence type="ECO:0000313" key="2">
    <source>
        <dbReference type="EMBL" id="SBW02813.1"/>
    </source>
</evidence>
<dbReference type="AlphaFoldDB" id="A0A212JTQ1"/>
<proteinExistence type="predicted"/>
<dbReference type="Pfam" id="PF08667">
    <property type="entry name" value="BetR"/>
    <property type="match status" value="1"/>
</dbReference>
<name>A0A212JTQ1_9BACT</name>
<gene>
    <name evidence="2" type="ORF">KL86DYS1_30410</name>
</gene>
<dbReference type="RefSeq" id="WP_296942242.1">
    <property type="nucleotide sequence ID" value="NZ_LT599032.1"/>
</dbReference>
<feature type="domain" description="Transcription regulator BetR N-terminal" evidence="1">
    <location>
        <begin position="25"/>
        <end position="75"/>
    </location>
</feature>
<dbReference type="EMBL" id="FLUM01000003">
    <property type="protein sequence ID" value="SBW02813.1"/>
    <property type="molecule type" value="Genomic_DNA"/>
</dbReference>
<evidence type="ECO:0000259" key="1">
    <source>
        <dbReference type="Pfam" id="PF08667"/>
    </source>
</evidence>
<sequence length="320" mass="37359">MKNNTKSAVSHKLLRKIPSGIKPADYITNVLGLSKESVYRRLKGTIPFSFEEMLCLAANLDFSMDELFKGFGDNRSAFNLQNNKLIGNENGFVSTLKDHCDTMESIYKAESNQIIMSTNCILAVFTWAFDNLFKFCYYKWLHQFGNTPLNFYFSDLNITEEITNLKNRAISYSTAPNIVLITDRNFLNNTIKEIKYYQERGLISYDETLVLKSELKTFVESFFRFSPYGISQRKNQYEIYLSSLNVENNTSYISYDNKFLSYYWMHSNSCVYTSDPKLCELQKDWLESLKKYSILISHSNQKMQAELYNEHLAQLEKLSE</sequence>
<dbReference type="InterPro" id="IPR013975">
    <property type="entry name" value="Tscrpt_reg_BetR_N"/>
</dbReference>
<organism evidence="2">
    <name type="scientific">uncultured Dysgonomonas sp</name>
    <dbReference type="NCBI Taxonomy" id="206096"/>
    <lineage>
        <taxon>Bacteria</taxon>
        <taxon>Pseudomonadati</taxon>
        <taxon>Bacteroidota</taxon>
        <taxon>Bacteroidia</taxon>
        <taxon>Bacteroidales</taxon>
        <taxon>Dysgonomonadaceae</taxon>
        <taxon>Dysgonomonas</taxon>
        <taxon>environmental samples</taxon>
    </lineage>
</organism>
<accession>A0A212JTQ1</accession>
<reference evidence="2" key="1">
    <citation type="submission" date="2016-04" db="EMBL/GenBank/DDBJ databases">
        <authorList>
            <person name="Evans L.H."/>
            <person name="Alamgir A."/>
            <person name="Owens N."/>
            <person name="Weber N.D."/>
            <person name="Virtaneva K."/>
            <person name="Barbian K."/>
            <person name="Babar A."/>
            <person name="Rosenke K."/>
        </authorList>
    </citation>
    <scope>NUCLEOTIDE SEQUENCE</scope>
    <source>
        <strain evidence="2">86-1</strain>
    </source>
</reference>
<protein>
    <recommendedName>
        <fullName evidence="1">Transcription regulator BetR N-terminal domain-containing protein</fullName>
    </recommendedName>
</protein>